<sequence>MATTKARIKDLMKNADTLALDGRIADAIKNYIAAIKADPLLARAYNRLMILYRKQKEYKKEMAIIKQAIGAYEKEIKADQQAWKKANSKSARLNTNLAKAMGLLDDKGLPVYEYPQVGTWRKRMETVRKKLQSPAQKAKSNRSSKK</sequence>
<keyword evidence="3" id="KW-1185">Reference proteome</keyword>
<dbReference type="AlphaFoldDB" id="A0A1H7L1W3"/>
<dbReference type="OrthoDB" id="679100at2"/>
<protein>
    <submittedName>
        <fullName evidence="2">Uncharacterized protein</fullName>
    </submittedName>
</protein>
<proteinExistence type="predicted"/>
<evidence type="ECO:0000313" key="3">
    <source>
        <dbReference type="Proteomes" id="UP000199421"/>
    </source>
</evidence>
<organism evidence="2 3">
    <name type="scientific">Olivibacter domesticus</name>
    <name type="common">Pseudosphingobacterium domesticum</name>
    <dbReference type="NCBI Taxonomy" id="407022"/>
    <lineage>
        <taxon>Bacteria</taxon>
        <taxon>Pseudomonadati</taxon>
        <taxon>Bacteroidota</taxon>
        <taxon>Sphingobacteriia</taxon>
        <taxon>Sphingobacteriales</taxon>
        <taxon>Sphingobacteriaceae</taxon>
        <taxon>Olivibacter</taxon>
    </lineage>
</organism>
<dbReference type="Proteomes" id="UP000199421">
    <property type="component" value="Unassembled WGS sequence"/>
</dbReference>
<dbReference type="EMBL" id="FOAF01000001">
    <property type="protein sequence ID" value="SEK92375.1"/>
    <property type="molecule type" value="Genomic_DNA"/>
</dbReference>
<accession>A0A1H7L1W3</accession>
<dbReference type="SUPFAM" id="SSF48452">
    <property type="entry name" value="TPR-like"/>
    <property type="match status" value="1"/>
</dbReference>
<evidence type="ECO:0000256" key="1">
    <source>
        <dbReference type="SAM" id="MobiDB-lite"/>
    </source>
</evidence>
<name>A0A1H7L1W3_OLID1</name>
<gene>
    <name evidence="2" type="ORF">SAMN05661044_01518</name>
</gene>
<dbReference type="InterPro" id="IPR011990">
    <property type="entry name" value="TPR-like_helical_dom_sf"/>
</dbReference>
<dbReference type="Gene3D" id="1.25.40.10">
    <property type="entry name" value="Tetratricopeptide repeat domain"/>
    <property type="match status" value="1"/>
</dbReference>
<evidence type="ECO:0000313" key="2">
    <source>
        <dbReference type="EMBL" id="SEK92375.1"/>
    </source>
</evidence>
<reference evidence="3" key="1">
    <citation type="submission" date="2016-10" db="EMBL/GenBank/DDBJ databases">
        <authorList>
            <person name="Varghese N."/>
            <person name="Submissions S."/>
        </authorList>
    </citation>
    <scope>NUCLEOTIDE SEQUENCE [LARGE SCALE GENOMIC DNA]</scope>
    <source>
        <strain evidence="3">DSM 18733</strain>
    </source>
</reference>
<dbReference type="STRING" id="407022.SAMN05661044_01518"/>
<dbReference type="RefSeq" id="WP_093321313.1">
    <property type="nucleotide sequence ID" value="NZ_FOAF01000001.1"/>
</dbReference>
<feature type="region of interest" description="Disordered" evidence="1">
    <location>
        <begin position="127"/>
        <end position="146"/>
    </location>
</feature>